<dbReference type="InterPro" id="IPR012338">
    <property type="entry name" value="Beta-lactam/transpept-like"/>
</dbReference>
<evidence type="ECO:0000256" key="4">
    <source>
        <dbReference type="SAM" id="MobiDB-lite"/>
    </source>
</evidence>
<evidence type="ECO:0000256" key="1">
    <source>
        <dbReference type="ARBA" id="ARBA00004370"/>
    </source>
</evidence>
<dbReference type="Pfam" id="PF03717">
    <property type="entry name" value="PBP_dimer"/>
    <property type="match status" value="1"/>
</dbReference>
<dbReference type="EMBL" id="RQYT01000054">
    <property type="protein sequence ID" value="RRD48106.1"/>
    <property type="molecule type" value="Genomic_DNA"/>
</dbReference>
<dbReference type="Pfam" id="PF00905">
    <property type="entry name" value="Transpeptidase"/>
    <property type="match status" value="1"/>
</dbReference>
<reference evidence="7 8" key="1">
    <citation type="submission" date="2018-11" db="EMBL/GenBank/DDBJ databases">
        <title>Genomes From Bacteria Associated with the Canine Oral Cavity: a Test Case for Automated Genome-Based Taxonomic Assignment.</title>
        <authorList>
            <person name="Coil D.A."/>
            <person name="Jospin G."/>
            <person name="Darling A.E."/>
            <person name="Wallis C."/>
            <person name="Davis I.J."/>
            <person name="Harris S."/>
            <person name="Eisen J.A."/>
            <person name="Holcombe L.J."/>
            <person name="O'Flynn C."/>
        </authorList>
    </citation>
    <scope>NUCLEOTIDE SEQUENCE [LARGE SCALE GENOMIC DNA]</scope>
    <source>
        <strain evidence="7 8">OH2822_COT-296</strain>
    </source>
</reference>
<dbReference type="Gene3D" id="3.90.1310.10">
    <property type="entry name" value="Penicillin-binding protein 2a (Domain 2)"/>
    <property type="match status" value="1"/>
</dbReference>
<dbReference type="GO" id="GO:0005886">
    <property type="term" value="C:plasma membrane"/>
    <property type="evidence" value="ECO:0007669"/>
    <property type="project" value="TreeGrafter"/>
</dbReference>
<dbReference type="Gene3D" id="3.40.710.10">
    <property type="entry name" value="DD-peptidase/beta-lactamase superfamily"/>
    <property type="match status" value="1"/>
</dbReference>
<sequence>MGLAHVEEEVEGKQTDDDDDGQAPDPEGNGQPDSLLGRRKNGTPRTPGALGQGYRPPVPGPRGVRIDPAQRGGGTLGWDAEKGGSMNVKRSGRSAMLSLLSTLVAAVLALTACAPAGNSPQSGQDPATTPPQGVPDASQTVAKLADALPTLDLTSVPLTVSPTDATTELQTIFAGMDGIVPTVTPSGITYAPDGRSATAILAHSYAIGQEGWAFQTIVPLENVEGAWLVTWSPAVVHPQLTAGTRLRHRRSQPRRAAINDRDGLALVEEITLHQLGIDKGKLEEAAWPEAAGHLAQVLGIDAAAYTEKVLAGGPQQFVVAATVRQEDIPAAIGDVAGVAIVDVKSVTGPSSTFAVGLLGRVGNPTKEQIDKAGGAVSATDLVGLSGLQGRYDERLRGVPGVRIDLVGRKGVEAEEVPLFVQEPSIGEALETSLDRTMQEKAESVLATNFPETGVAALVVIDVRTGGVAAAATSPAGGEYPHATYGAFAPGSTFKIVTSLAMIRKGATASSEVKCPASFSIGDYVQSNYPGYPQEKTGTITLADAVAYSCNTAFGLNHDKISPEELKSAAASLGVGVDYDAGFTSNFGTVEPANSGIDLAASMIGQSQIRMSPLGMAAVAASVASGRTTIPWLVKGQEATSTATPLTAEETENLRTVMEAMLNRSRGSKLGQVMRGGKTGTAEYGDAAGQTAHAWMITWNDQYAVAAFVEDGDSGSGTAGPLIEQLFS</sequence>
<keyword evidence="3" id="KW-0472">Membrane</keyword>
<feature type="region of interest" description="Disordered" evidence="4">
    <location>
        <begin position="1"/>
        <end position="84"/>
    </location>
</feature>
<feature type="domain" description="Penicillin-binding protein dimerisation" evidence="6">
    <location>
        <begin position="252"/>
        <end position="415"/>
    </location>
</feature>
<comment type="similarity">
    <text evidence="2">Belongs to the transpeptidase family.</text>
</comment>
<comment type="subcellular location">
    <subcellularLocation>
        <location evidence="1">Membrane</location>
    </subcellularLocation>
</comment>
<feature type="compositionally biased region" description="Basic and acidic residues" evidence="4">
    <location>
        <begin position="1"/>
        <end position="15"/>
    </location>
</feature>
<dbReference type="Proteomes" id="UP000280935">
    <property type="component" value="Unassembled WGS sequence"/>
</dbReference>
<evidence type="ECO:0000259" key="5">
    <source>
        <dbReference type="Pfam" id="PF00905"/>
    </source>
</evidence>
<dbReference type="SUPFAM" id="SSF56519">
    <property type="entry name" value="Penicillin binding protein dimerisation domain"/>
    <property type="match status" value="1"/>
</dbReference>
<dbReference type="InterPro" id="IPR036138">
    <property type="entry name" value="PBP_dimer_sf"/>
</dbReference>
<evidence type="ECO:0000256" key="2">
    <source>
        <dbReference type="ARBA" id="ARBA00007171"/>
    </source>
</evidence>
<feature type="compositionally biased region" description="Polar residues" evidence="4">
    <location>
        <begin position="118"/>
        <end position="127"/>
    </location>
</feature>
<dbReference type="GO" id="GO:0008658">
    <property type="term" value="F:penicillin binding"/>
    <property type="evidence" value="ECO:0007669"/>
    <property type="project" value="InterPro"/>
</dbReference>
<evidence type="ECO:0000259" key="6">
    <source>
        <dbReference type="Pfam" id="PF03717"/>
    </source>
</evidence>
<comment type="caution">
    <text evidence="7">The sequence shown here is derived from an EMBL/GenBank/DDBJ whole genome shotgun (WGS) entry which is preliminary data.</text>
</comment>
<feature type="region of interest" description="Disordered" evidence="4">
    <location>
        <begin position="117"/>
        <end position="137"/>
    </location>
</feature>
<dbReference type="GO" id="GO:0071555">
    <property type="term" value="P:cell wall organization"/>
    <property type="evidence" value="ECO:0007669"/>
    <property type="project" value="TreeGrafter"/>
</dbReference>
<feature type="domain" description="Penicillin-binding protein transpeptidase" evidence="5">
    <location>
        <begin position="456"/>
        <end position="725"/>
    </location>
</feature>
<gene>
    <name evidence="7" type="ORF">EII35_14330</name>
</gene>
<dbReference type="SUPFAM" id="SSF56601">
    <property type="entry name" value="beta-lactamase/transpeptidase-like"/>
    <property type="match status" value="1"/>
</dbReference>
<dbReference type="InterPro" id="IPR050515">
    <property type="entry name" value="Beta-lactam/transpept"/>
</dbReference>
<dbReference type="GO" id="GO:0071972">
    <property type="term" value="F:peptidoglycan L,D-transpeptidase activity"/>
    <property type="evidence" value="ECO:0007669"/>
    <property type="project" value="TreeGrafter"/>
</dbReference>
<proteinExistence type="inferred from homology"/>
<dbReference type="InterPro" id="IPR005311">
    <property type="entry name" value="PBP_dimer"/>
</dbReference>
<evidence type="ECO:0000313" key="7">
    <source>
        <dbReference type="EMBL" id="RRD48106.1"/>
    </source>
</evidence>
<dbReference type="PANTHER" id="PTHR30627:SF24">
    <property type="entry name" value="PENICILLIN-BINDING PROTEIN 4B"/>
    <property type="match status" value="1"/>
</dbReference>
<dbReference type="PANTHER" id="PTHR30627">
    <property type="entry name" value="PEPTIDOGLYCAN D,D-TRANSPEPTIDASE"/>
    <property type="match status" value="1"/>
</dbReference>
<dbReference type="AlphaFoldDB" id="A0A3P1WQ86"/>
<dbReference type="OrthoDB" id="5241017at2"/>
<accession>A0A3P1WQ86</accession>
<dbReference type="InterPro" id="IPR001460">
    <property type="entry name" value="PCN-bd_Tpept"/>
</dbReference>
<name>A0A3P1WQ86_9ACTN</name>
<protein>
    <submittedName>
        <fullName evidence="7">Penicillin-binding protein</fullName>
    </submittedName>
</protein>
<evidence type="ECO:0000313" key="8">
    <source>
        <dbReference type="Proteomes" id="UP000280935"/>
    </source>
</evidence>
<evidence type="ECO:0000256" key="3">
    <source>
        <dbReference type="ARBA" id="ARBA00023136"/>
    </source>
</evidence>
<organism evidence="7 8">
    <name type="scientific">Arachnia propionica</name>
    <dbReference type="NCBI Taxonomy" id="1750"/>
    <lineage>
        <taxon>Bacteria</taxon>
        <taxon>Bacillati</taxon>
        <taxon>Actinomycetota</taxon>
        <taxon>Actinomycetes</taxon>
        <taxon>Propionibacteriales</taxon>
        <taxon>Propionibacteriaceae</taxon>
        <taxon>Arachnia</taxon>
    </lineage>
</organism>